<dbReference type="GO" id="GO:0032543">
    <property type="term" value="P:mitochondrial translation"/>
    <property type="evidence" value="ECO:0007669"/>
    <property type="project" value="TreeGrafter"/>
</dbReference>
<keyword evidence="4" id="KW-0496">Mitochondrion</keyword>
<evidence type="ECO:0000256" key="5">
    <source>
        <dbReference type="ARBA" id="ARBA00023274"/>
    </source>
</evidence>
<dbReference type="PANTHER" id="PTHR12059:SF5">
    <property type="entry name" value="LARGE RIBOSOMAL SUBUNIT PROTEIN UL23M"/>
    <property type="match status" value="1"/>
</dbReference>
<dbReference type="FunFam" id="3.30.70.330:FF:000284">
    <property type="entry name" value="39S ribosomal protein L23, mitochondrial"/>
    <property type="match status" value="1"/>
</dbReference>
<dbReference type="GO" id="GO:0005762">
    <property type="term" value="C:mitochondrial large ribosomal subunit"/>
    <property type="evidence" value="ECO:0007669"/>
    <property type="project" value="TreeGrafter"/>
</dbReference>
<gene>
    <name evidence="9" type="ORF">RDWZM_007675</name>
</gene>
<dbReference type="SUPFAM" id="SSF54189">
    <property type="entry name" value="Ribosomal proteins S24e, L23 and L15e"/>
    <property type="match status" value="1"/>
</dbReference>
<evidence type="ECO:0000256" key="7">
    <source>
        <dbReference type="ARBA" id="ARBA00039977"/>
    </source>
</evidence>
<dbReference type="AlphaFoldDB" id="A0A9Q0RI72"/>
<dbReference type="Proteomes" id="UP001142055">
    <property type="component" value="Chromosome 3"/>
</dbReference>
<comment type="caution">
    <text evidence="9">The sequence shown here is derived from an EMBL/GenBank/DDBJ whole genome shotgun (WGS) entry which is preliminary data.</text>
</comment>
<evidence type="ECO:0000256" key="2">
    <source>
        <dbReference type="ARBA" id="ARBA00006700"/>
    </source>
</evidence>
<evidence type="ECO:0000256" key="6">
    <source>
        <dbReference type="ARBA" id="ARBA00038782"/>
    </source>
</evidence>
<dbReference type="GO" id="GO:0003735">
    <property type="term" value="F:structural constituent of ribosome"/>
    <property type="evidence" value="ECO:0007669"/>
    <property type="project" value="InterPro"/>
</dbReference>
<evidence type="ECO:0000313" key="9">
    <source>
        <dbReference type="EMBL" id="KAJ6216518.1"/>
    </source>
</evidence>
<dbReference type="InterPro" id="IPR012678">
    <property type="entry name" value="Ribosomal_uL23/eL15/eS24_sf"/>
</dbReference>
<evidence type="ECO:0000313" key="10">
    <source>
        <dbReference type="Proteomes" id="UP001142055"/>
    </source>
</evidence>
<name>A0A9Q0RI72_BLOTA</name>
<accession>A0A9Q0RI72</accession>
<dbReference type="InterPro" id="IPR013025">
    <property type="entry name" value="Ribosomal_uL23-like"/>
</dbReference>
<evidence type="ECO:0000256" key="3">
    <source>
        <dbReference type="ARBA" id="ARBA00022980"/>
    </source>
</evidence>
<proteinExistence type="inferred from homology"/>
<protein>
    <recommendedName>
        <fullName evidence="7">Large ribosomal subunit protein uL23m</fullName>
    </recommendedName>
    <alternativeName>
        <fullName evidence="8">39S ribosomal protein L23, mitochondrial</fullName>
    </alternativeName>
</protein>
<dbReference type="Pfam" id="PF00276">
    <property type="entry name" value="Ribosomal_L23"/>
    <property type="match status" value="1"/>
</dbReference>
<keyword evidence="10" id="KW-1185">Reference proteome</keyword>
<dbReference type="PANTHER" id="PTHR12059">
    <property type="entry name" value="RIBOSOMAL PROTEIN L23-RELATED"/>
    <property type="match status" value="1"/>
</dbReference>
<dbReference type="Gene3D" id="3.30.70.330">
    <property type="match status" value="1"/>
</dbReference>
<keyword evidence="5" id="KW-0687">Ribonucleoprotein</keyword>
<dbReference type="InterPro" id="IPR012677">
    <property type="entry name" value="Nucleotide-bd_a/b_plait_sf"/>
</dbReference>
<keyword evidence="3" id="KW-0689">Ribosomal protein</keyword>
<dbReference type="OrthoDB" id="275582at2759"/>
<dbReference type="EMBL" id="JAPWDV010000003">
    <property type="protein sequence ID" value="KAJ6216518.1"/>
    <property type="molecule type" value="Genomic_DNA"/>
</dbReference>
<comment type="similarity">
    <text evidence="2">Belongs to the universal ribosomal protein uL23 family.</text>
</comment>
<evidence type="ECO:0000256" key="4">
    <source>
        <dbReference type="ARBA" id="ARBA00023128"/>
    </source>
</evidence>
<organism evidence="9 10">
    <name type="scientific">Blomia tropicalis</name>
    <name type="common">Mite</name>
    <dbReference type="NCBI Taxonomy" id="40697"/>
    <lineage>
        <taxon>Eukaryota</taxon>
        <taxon>Metazoa</taxon>
        <taxon>Ecdysozoa</taxon>
        <taxon>Arthropoda</taxon>
        <taxon>Chelicerata</taxon>
        <taxon>Arachnida</taxon>
        <taxon>Acari</taxon>
        <taxon>Acariformes</taxon>
        <taxon>Sarcoptiformes</taxon>
        <taxon>Astigmata</taxon>
        <taxon>Glycyphagoidea</taxon>
        <taxon>Echimyopodidae</taxon>
        <taxon>Blomia</taxon>
    </lineage>
</organism>
<sequence length="154" mass="18681">MSSRWYPRYVRGNPQLRVFLPDFWMILKKPKNDMPKNKVLFKVPVQMTKFDIKNYLEQIYKIPVVNIQTRVVSGEIKRVTGTKPYMIKGDDYREAIVDLPKDVEFEYPKIYPEDMKTIGDEIESYEKQLDFVKKREQRRIYHENRRNVPNWFGI</sequence>
<comment type="subunit">
    <text evidence="6">Component of the mitochondrial ribosome large subunit (39S) which comprises a 16S rRNA and about 50 distinct proteins.</text>
</comment>
<dbReference type="OMA" id="PNFWLKL"/>
<evidence type="ECO:0000256" key="1">
    <source>
        <dbReference type="ARBA" id="ARBA00004173"/>
    </source>
</evidence>
<reference evidence="9" key="1">
    <citation type="submission" date="2022-12" db="EMBL/GenBank/DDBJ databases">
        <title>Genome assemblies of Blomia tropicalis.</title>
        <authorList>
            <person name="Cui Y."/>
        </authorList>
    </citation>
    <scope>NUCLEOTIDE SEQUENCE</scope>
    <source>
        <tissue evidence="9">Adult mites</tissue>
    </source>
</reference>
<evidence type="ECO:0000256" key="8">
    <source>
        <dbReference type="ARBA" id="ARBA00041375"/>
    </source>
</evidence>
<comment type="subcellular location">
    <subcellularLocation>
        <location evidence="1">Mitochondrion</location>
    </subcellularLocation>
</comment>